<reference evidence="2 3" key="1">
    <citation type="submission" date="2020-11" db="EMBL/GenBank/DDBJ databases">
        <title>Actinomyces sp. ZJ750.</title>
        <authorList>
            <person name="Zhou J."/>
        </authorList>
    </citation>
    <scope>NUCLEOTIDE SEQUENCE [LARGE SCALE GENOMIC DNA]</scope>
    <source>
        <strain evidence="2 3">ZJ750</strain>
    </source>
</reference>
<proteinExistence type="predicted"/>
<accession>A0A7T0PW80</accession>
<evidence type="ECO:0000313" key="3">
    <source>
        <dbReference type="Proteomes" id="UP000594637"/>
    </source>
</evidence>
<dbReference type="PANTHER" id="PTHR36456:SF1">
    <property type="entry name" value="UPF0232 PROTEIN SCO3875"/>
    <property type="match status" value="1"/>
</dbReference>
<dbReference type="RefSeq" id="WP_166857448.1">
    <property type="nucleotide sequence ID" value="NZ_CP063989.1"/>
</dbReference>
<feature type="region of interest" description="Disordered" evidence="1">
    <location>
        <begin position="1"/>
        <end position="108"/>
    </location>
</feature>
<dbReference type="Pfam" id="PF05258">
    <property type="entry name" value="DciA"/>
    <property type="match status" value="1"/>
</dbReference>
<gene>
    <name evidence="2" type="ORF">ID810_00020</name>
</gene>
<sequence length="229" mass="25064">MGEDKQAEERPGGPATRRPDEEDDSLALQVLARAQSRAWGSGDERARLARTPAGEDGVAAWDAPRRRRSERADEGDDEERGPGLARGRDRPGPTRFDPRPGGRELGDSFAERGWAGKLAMAQLAVAWPRIVGERVAEHTQVVAFEVGRLDVRATSTAWAQQLRLLMPSIQREIAAELERITRARPGPGGRRRVEVPQVEMRVLGPTGPTWGHGRFGAARGGRGPRDTYG</sequence>
<dbReference type="PANTHER" id="PTHR36456">
    <property type="entry name" value="UPF0232 PROTEIN SCO3875"/>
    <property type="match status" value="1"/>
</dbReference>
<dbReference type="KEGG" id="arep:ID810_00020"/>
<evidence type="ECO:0000313" key="2">
    <source>
        <dbReference type="EMBL" id="QPL05439.1"/>
    </source>
</evidence>
<dbReference type="AlphaFoldDB" id="A0A7T0PW80"/>
<protein>
    <submittedName>
        <fullName evidence="2">DUF721 domain-containing protein</fullName>
    </submittedName>
</protein>
<dbReference type="InterPro" id="IPR007922">
    <property type="entry name" value="DciA-like"/>
</dbReference>
<feature type="compositionally biased region" description="Basic and acidic residues" evidence="1">
    <location>
        <begin position="1"/>
        <end position="11"/>
    </location>
</feature>
<evidence type="ECO:0000256" key="1">
    <source>
        <dbReference type="SAM" id="MobiDB-lite"/>
    </source>
</evidence>
<dbReference type="Proteomes" id="UP000594637">
    <property type="component" value="Chromosome"/>
</dbReference>
<feature type="region of interest" description="Disordered" evidence="1">
    <location>
        <begin position="203"/>
        <end position="229"/>
    </location>
</feature>
<name>A0A7T0PW80_9ACTO</name>
<keyword evidence="3" id="KW-1185">Reference proteome</keyword>
<feature type="compositionally biased region" description="Basic and acidic residues" evidence="1">
    <location>
        <begin position="86"/>
        <end position="108"/>
    </location>
</feature>
<organism evidence="2 3">
    <name type="scientific">Actinomyces respiraculi</name>
    <dbReference type="NCBI Taxonomy" id="2744574"/>
    <lineage>
        <taxon>Bacteria</taxon>
        <taxon>Bacillati</taxon>
        <taxon>Actinomycetota</taxon>
        <taxon>Actinomycetes</taxon>
        <taxon>Actinomycetales</taxon>
        <taxon>Actinomycetaceae</taxon>
        <taxon>Actinomyces</taxon>
    </lineage>
</organism>
<dbReference type="EMBL" id="CP063989">
    <property type="protein sequence ID" value="QPL05439.1"/>
    <property type="molecule type" value="Genomic_DNA"/>
</dbReference>